<evidence type="ECO:0000256" key="1">
    <source>
        <dbReference type="ARBA" id="ARBA00010641"/>
    </source>
</evidence>
<dbReference type="InterPro" id="IPR013249">
    <property type="entry name" value="RNA_pol_sigma70_r4_t2"/>
</dbReference>
<evidence type="ECO:0000256" key="2">
    <source>
        <dbReference type="ARBA" id="ARBA00023015"/>
    </source>
</evidence>
<protein>
    <submittedName>
        <fullName evidence="7">Sigma-70 family RNA polymerase sigma factor</fullName>
    </submittedName>
</protein>
<evidence type="ECO:0000256" key="4">
    <source>
        <dbReference type="ARBA" id="ARBA00023163"/>
    </source>
</evidence>
<accession>A0ABT8RC31</accession>
<dbReference type="PANTHER" id="PTHR43133">
    <property type="entry name" value="RNA POLYMERASE ECF-TYPE SIGMA FACTO"/>
    <property type="match status" value="1"/>
</dbReference>
<organism evidence="7 8">
    <name type="scientific">Rhodocytophaga aerolata</name>
    <dbReference type="NCBI Taxonomy" id="455078"/>
    <lineage>
        <taxon>Bacteria</taxon>
        <taxon>Pseudomonadati</taxon>
        <taxon>Bacteroidota</taxon>
        <taxon>Cytophagia</taxon>
        <taxon>Cytophagales</taxon>
        <taxon>Rhodocytophagaceae</taxon>
        <taxon>Rhodocytophaga</taxon>
    </lineage>
</organism>
<keyword evidence="3" id="KW-0731">Sigma factor</keyword>
<evidence type="ECO:0000259" key="6">
    <source>
        <dbReference type="Pfam" id="PF08281"/>
    </source>
</evidence>
<keyword evidence="4" id="KW-0804">Transcription</keyword>
<dbReference type="Proteomes" id="UP001168528">
    <property type="component" value="Unassembled WGS sequence"/>
</dbReference>
<comment type="similarity">
    <text evidence="1">Belongs to the sigma-70 factor family. ECF subfamily.</text>
</comment>
<keyword evidence="2" id="KW-0805">Transcription regulation</keyword>
<dbReference type="Gene3D" id="1.10.10.10">
    <property type="entry name" value="Winged helix-like DNA-binding domain superfamily/Winged helix DNA-binding domain"/>
    <property type="match status" value="1"/>
</dbReference>
<dbReference type="Pfam" id="PF08281">
    <property type="entry name" value="Sigma70_r4_2"/>
    <property type="match status" value="1"/>
</dbReference>
<reference evidence="7" key="1">
    <citation type="submission" date="2023-07" db="EMBL/GenBank/DDBJ databases">
        <title>The genome sequence of Rhodocytophaga aerolata KACC 12507.</title>
        <authorList>
            <person name="Zhang X."/>
        </authorList>
    </citation>
    <scope>NUCLEOTIDE SEQUENCE</scope>
    <source>
        <strain evidence="7">KACC 12507</strain>
    </source>
</reference>
<dbReference type="InterPro" id="IPR014284">
    <property type="entry name" value="RNA_pol_sigma-70_dom"/>
</dbReference>
<evidence type="ECO:0000256" key="3">
    <source>
        <dbReference type="ARBA" id="ARBA00023082"/>
    </source>
</evidence>
<dbReference type="Gene3D" id="1.10.1740.10">
    <property type="match status" value="1"/>
</dbReference>
<proteinExistence type="inferred from homology"/>
<dbReference type="CDD" id="cd06171">
    <property type="entry name" value="Sigma70_r4"/>
    <property type="match status" value="1"/>
</dbReference>
<dbReference type="SUPFAM" id="SSF88946">
    <property type="entry name" value="Sigma2 domain of RNA polymerase sigma factors"/>
    <property type="match status" value="1"/>
</dbReference>
<dbReference type="RefSeq" id="WP_302040466.1">
    <property type="nucleotide sequence ID" value="NZ_JAUKPO010000021.1"/>
</dbReference>
<keyword evidence="8" id="KW-1185">Reference proteome</keyword>
<dbReference type="InterPro" id="IPR036388">
    <property type="entry name" value="WH-like_DNA-bd_sf"/>
</dbReference>
<dbReference type="InterPro" id="IPR039425">
    <property type="entry name" value="RNA_pol_sigma-70-like"/>
</dbReference>
<comment type="caution">
    <text evidence="7">The sequence shown here is derived from an EMBL/GenBank/DDBJ whole genome shotgun (WGS) entry which is preliminary data.</text>
</comment>
<gene>
    <name evidence="7" type="ORF">Q0590_25520</name>
</gene>
<evidence type="ECO:0000259" key="5">
    <source>
        <dbReference type="Pfam" id="PF04542"/>
    </source>
</evidence>
<dbReference type="InterPro" id="IPR013324">
    <property type="entry name" value="RNA_pol_sigma_r3/r4-like"/>
</dbReference>
<dbReference type="Pfam" id="PF04542">
    <property type="entry name" value="Sigma70_r2"/>
    <property type="match status" value="1"/>
</dbReference>
<dbReference type="SUPFAM" id="SSF88659">
    <property type="entry name" value="Sigma3 and sigma4 domains of RNA polymerase sigma factors"/>
    <property type="match status" value="1"/>
</dbReference>
<evidence type="ECO:0000313" key="8">
    <source>
        <dbReference type="Proteomes" id="UP001168528"/>
    </source>
</evidence>
<dbReference type="PANTHER" id="PTHR43133:SF46">
    <property type="entry name" value="RNA POLYMERASE SIGMA-70 FACTOR ECF SUBFAMILY"/>
    <property type="match status" value="1"/>
</dbReference>
<feature type="domain" description="RNA polymerase sigma factor 70 region 4 type 2" evidence="6">
    <location>
        <begin position="129"/>
        <end position="181"/>
    </location>
</feature>
<dbReference type="InterPro" id="IPR013325">
    <property type="entry name" value="RNA_pol_sigma_r2"/>
</dbReference>
<sequence>MNKMFAQYTDTQLWQAFTTGNKEALSYIYLQHYKYLINYGIRLYSKEEVVEDCIHDIFTELWQRRKSTTHLLSIRLYLLKALRNKIYSYLKKQQTSLDVNLYTDNYHFTVEYSFEENLIRELGDEELKRKLVCALNQLSARQKEAIYLRFYNNLDYEQIAMVMGISNQSIRTHVYQAIKLLREKLAVELTLVALLLKLL</sequence>
<dbReference type="InterPro" id="IPR007627">
    <property type="entry name" value="RNA_pol_sigma70_r2"/>
</dbReference>
<name>A0ABT8RC31_9BACT</name>
<dbReference type="NCBIfam" id="TIGR02937">
    <property type="entry name" value="sigma70-ECF"/>
    <property type="match status" value="1"/>
</dbReference>
<dbReference type="EMBL" id="JAUKPO010000021">
    <property type="protein sequence ID" value="MDO1449662.1"/>
    <property type="molecule type" value="Genomic_DNA"/>
</dbReference>
<feature type="domain" description="RNA polymerase sigma-70 region 2" evidence="5">
    <location>
        <begin position="29"/>
        <end position="94"/>
    </location>
</feature>
<evidence type="ECO:0000313" key="7">
    <source>
        <dbReference type="EMBL" id="MDO1449662.1"/>
    </source>
</evidence>